<feature type="region of interest" description="Disordered" evidence="1">
    <location>
        <begin position="754"/>
        <end position="792"/>
    </location>
</feature>
<feature type="compositionally biased region" description="Polar residues" evidence="1">
    <location>
        <begin position="407"/>
        <end position="422"/>
    </location>
</feature>
<protein>
    <submittedName>
        <fullName evidence="3">Uncharacterized protein</fullName>
    </submittedName>
</protein>
<sequence>MATSPSDKLVQEQEVGTDEVVDPAKTTDEEDEARTEEVDPAKTTEEEDEVRTEEDEARTEEDQVGTEEVDPTKTTEEEDEVRTEDEEVRTEGVDPTKTEEVDLAKTTEEDDEVRTEKDETRTEDDEARTQEVDPAKTTEKEDEVKTEEDEVRTEEEDEHKKEAIESLLESARNLNIEDEETNQGTENQNRQEDPITVTNDPSLDQTRRSDQAMERGSTSLASDRNRRLDSDPNTSAISLSVQDQGTENQNPQEQSMRSNLSTHDDASSSWPKRASISAEVRTEEVDPAKTTEEEDEVRTEEDEVRTEEVDPPKTTEEEDKARTEEEEVRTEEVDHTKTTEKEDEVRAEEDKARTEEDEVRTEEEDEHKEEAIESLLDSARNLNIEDEESNQGTENQNRQEDPITIPRSDQTMERGSTSLASDQNRRLDSDPNTSAISLSVQDQGTENQNPQEQSMSMHIVSVLLCFTLFLVPQLILAAVIKVYAYRLCFALFHSVSCPTINVGLGLDVVLLLLSTDPSLDQTRRSGQRMERGSTSSSRDQNQNRPLVLPSQQMMMPRLGPSVPPYQQNPFGLPQPRWLVVDHFYSDGLGLYGALWRFRTITPFLPNQNTYPHQLVPMELPGQPGTELVCYSQSFGVLRQGQLVPHQEAPPMRPQQNQFRSLPPMRPMLPQDDFVVHLGQVPVRPMMYYQEQNQIVPNAGISQPPLRPSLPQLGAPMMQPPVLLYPPPIVNAVPVRPMMNNYNQGQQRFRFPMIQQHQGSHSAPWPEQNQQLQSPRESQGSNDGPFSSGGSQD</sequence>
<evidence type="ECO:0000313" key="3">
    <source>
        <dbReference type="EMBL" id="KAF2571760.1"/>
    </source>
</evidence>
<feature type="compositionally biased region" description="Basic and acidic residues" evidence="1">
    <location>
        <begin position="330"/>
        <end position="354"/>
    </location>
</feature>
<feature type="region of interest" description="Disordered" evidence="1">
    <location>
        <begin position="520"/>
        <end position="545"/>
    </location>
</feature>
<feature type="compositionally biased region" description="Basic and acidic residues" evidence="1">
    <location>
        <begin position="280"/>
        <end position="291"/>
    </location>
</feature>
<accession>A0A8S9INP6</accession>
<feature type="compositionally biased region" description="Basic and acidic residues" evidence="1">
    <location>
        <begin position="35"/>
        <end position="44"/>
    </location>
</feature>
<feature type="compositionally biased region" description="Acidic residues" evidence="1">
    <location>
        <begin position="292"/>
        <end position="305"/>
    </location>
</feature>
<feature type="compositionally biased region" description="Basic and acidic residues" evidence="1">
    <location>
        <begin position="89"/>
        <end position="107"/>
    </location>
</feature>
<dbReference type="EMBL" id="QGKY02001015">
    <property type="protein sequence ID" value="KAF2571760.1"/>
    <property type="molecule type" value="Genomic_DNA"/>
</dbReference>
<keyword evidence="2" id="KW-0812">Transmembrane</keyword>
<dbReference type="AlphaFoldDB" id="A0A8S9INP6"/>
<feature type="compositionally biased region" description="Acidic residues" evidence="1">
    <location>
        <begin position="355"/>
        <end position="367"/>
    </location>
</feature>
<comment type="caution">
    <text evidence="3">The sequence shown here is derived from an EMBL/GenBank/DDBJ whole genome shotgun (WGS) entry which is preliminary data.</text>
</comment>
<feature type="compositionally biased region" description="Acidic residues" evidence="1">
    <location>
        <begin position="144"/>
        <end position="157"/>
    </location>
</feature>
<feature type="region of interest" description="Disordered" evidence="1">
    <location>
        <begin position="1"/>
        <end position="371"/>
    </location>
</feature>
<feature type="compositionally biased region" description="Basic and acidic residues" evidence="1">
    <location>
        <begin position="127"/>
        <end position="143"/>
    </location>
</feature>
<feature type="compositionally biased region" description="Basic and acidic residues" evidence="1">
    <location>
        <begin position="306"/>
        <end position="323"/>
    </location>
</feature>
<reference evidence="3" key="1">
    <citation type="submission" date="2019-12" db="EMBL/GenBank/DDBJ databases">
        <title>Genome sequencing and annotation of Brassica cretica.</title>
        <authorList>
            <person name="Studholme D.J."/>
            <person name="Sarris P.F."/>
        </authorList>
    </citation>
    <scope>NUCLEOTIDE SEQUENCE</scope>
    <source>
        <strain evidence="3">PFS-102/07</strain>
        <tissue evidence="3">Leaf</tissue>
    </source>
</reference>
<keyword evidence="2" id="KW-1133">Transmembrane helix</keyword>
<feature type="compositionally biased region" description="Polar residues" evidence="1">
    <location>
        <begin position="430"/>
        <end position="452"/>
    </location>
</feature>
<evidence type="ECO:0000256" key="1">
    <source>
        <dbReference type="SAM" id="MobiDB-lite"/>
    </source>
</evidence>
<feature type="compositionally biased region" description="Polar residues" evidence="1">
    <location>
        <begin position="231"/>
        <end position="261"/>
    </location>
</feature>
<name>A0A8S9INP6_BRACR</name>
<feature type="region of interest" description="Disordered" evidence="1">
    <location>
        <begin position="386"/>
        <end position="452"/>
    </location>
</feature>
<proteinExistence type="predicted"/>
<feature type="transmembrane region" description="Helical" evidence="2">
    <location>
        <begin position="487"/>
        <end position="513"/>
    </location>
</feature>
<feature type="compositionally biased region" description="Polar residues" evidence="1">
    <location>
        <begin position="532"/>
        <end position="545"/>
    </location>
</feature>
<feature type="transmembrane region" description="Helical" evidence="2">
    <location>
        <begin position="457"/>
        <end position="480"/>
    </location>
</feature>
<organism evidence="3">
    <name type="scientific">Brassica cretica</name>
    <name type="common">Mustard</name>
    <dbReference type="NCBI Taxonomy" id="69181"/>
    <lineage>
        <taxon>Eukaryota</taxon>
        <taxon>Viridiplantae</taxon>
        <taxon>Streptophyta</taxon>
        <taxon>Embryophyta</taxon>
        <taxon>Tracheophyta</taxon>
        <taxon>Spermatophyta</taxon>
        <taxon>Magnoliopsida</taxon>
        <taxon>eudicotyledons</taxon>
        <taxon>Gunneridae</taxon>
        <taxon>Pentapetalae</taxon>
        <taxon>rosids</taxon>
        <taxon>malvids</taxon>
        <taxon>Brassicales</taxon>
        <taxon>Brassicaceae</taxon>
        <taxon>Brassiceae</taxon>
        <taxon>Brassica</taxon>
    </lineage>
</organism>
<gene>
    <name evidence="3" type="ORF">F2Q70_00000161</name>
</gene>
<feature type="compositionally biased region" description="Basic and acidic residues" evidence="1">
    <location>
        <begin position="521"/>
        <end position="531"/>
    </location>
</feature>
<evidence type="ECO:0000256" key="2">
    <source>
        <dbReference type="SAM" id="Phobius"/>
    </source>
</evidence>
<keyword evidence="2" id="KW-0472">Membrane</keyword>
<feature type="compositionally biased region" description="Acidic residues" evidence="1">
    <location>
        <begin position="45"/>
        <end position="69"/>
    </location>
</feature>
<feature type="compositionally biased region" description="Acidic residues" evidence="1">
    <location>
        <begin position="76"/>
        <end position="88"/>
    </location>
</feature>